<evidence type="ECO:0000256" key="2">
    <source>
        <dbReference type="ARBA" id="ARBA00023125"/>
    </source>
</evidence>
<gene>
    <name evidence="7" type="ORF">EV681_3741</name>
</gene>
<keyword evidence="3" id="KW-0804">Transcription</keyword>
<evidence type="ECO:0000313" key="8">
    <source>
        <dbReference type="Proteomes" id="UP000293398"/>
    </source>
</evidence>
<evidence type="ECO:0000256" key="1">
    <source>
        <dbReference type="ARBA" id="ARBA00023015"/>
    </source>
</evidence>
<dbReference type="AlphaFoldDB" id="A0A4Q7VDP3"/>
<dbReference type="Proteomes" id="UP000293398">
    <property type="component" value="Unassembled WGS sequence"/>
</dbReference>
<dbReference type="PROSITE" id="PS51077">
    <property type="entry name" value="HTH_ICLR"/>
    <property type="match status" value="1"/>
</dbReference>
<dbReference type="PANTHER" id="PTHR30136:SF23">
    <property type="entry name" value="DNA-BINDING TRANSCRIPTIONAL ACTIVATOR MHPR"/>
    <property type="match status" value="1"/>
</dbReference>
<feature type="compositionally biased region" description="Polar residues" evidence="4">
    <location>
        <begin position="257"/>
        <end position="269"/>
    </location>
</feature>
<dbReference type="Gene3D" id="1.10.10.10">
    <property type="entry name" value="Winged helix-like DNA-binding domain superfamily/Winged helix DNA-binding domain"/>
    <property type="match status" value="1"/>
</dbReference>
<dbReference type="InterPro" id="IPR005471">
    <property type="entry name" value="Tscrpt_reg_IclR_N"/>
</dbReference>
<dbReference type="GO" id="GO:0045892">
    <property type="term" value="P:negative regulation of DNA-templated transcription"/>
    <property type="evidence" value="ECO:0007669"/>
    <property type="project" value="TreeGrafter"/>
</dbReference>
<dbReference type="InterPro" id="IPR029016">
    <property type="entry name" value="GAF-like_dom_sf"/>
</dbReference>
<feature type="region of interest" description="Disordered" evidence="4">
    <location>
        <begin position="257"/>
        <end position="276"/>
    </location>
</feature>
<accession>A0A4Q7VDP3</accession>
<reference evidence="7 8" key="1">
    <citation type="submission" date="2019-02" db="EMBL/GenBank/DDBJ databases">
        <title>Genomic Encyclopedia of Type Strains, Phase IV (KMG-IV): sequencing the most valuable type-strain genomes for metagenomic binning, comparative biology and taxonomic classification.</title>
        <authorList>
            <person name="Goeker M."/>
        </authorList>
    </citation>
    <scope>NUCLEOTIDE SEQUENCE [LARGE SCALE GENOMIC DNA]</scope>
    <source>
        <strain evidence="7 8">DSM 23814</strain>
    </source>
</reference>
<proteinExistence type="predicted"/>
<protein>
    <submittedName>
        <fullName evidence="7">IclR family transcriptional regulator</fullName>
    </submittedName>
</protein>
<dbReference type="InterPro" id="IPR036390">
    <property type="entry name" value="WH_DNA-bd_sf"/>
</dbReference>
<dbReference type="Pfam" id="PF09339">
    <property type="entry name" value="HTH_IclR"/>
    <property type="match status" value="1"/>
</dbReference>
<dbReference type="EMBL" id="SHKO01000003">
    <property type="protein sequence ID" value="RZT92978.1"/>
    <property type="molecule type" value="Genomic_DNA"/>
</dbReference>
<sequence length="276" mass="30530">MSSSQSVRSVARAIGILQAMNRQPVSTIDMLHLQTSLPKPTIVRLLRTLEDLLLVRHAPQHGAYYLTSEVRSLSSGYHSEPQIVEAAMSLMDAMTLKVKWPMAIAVFEDNAVVVRYSTIPLSPLALLHSSINMRLSLASRALGRAYLAFCDNEEQEIILDALTLSNNVEDAPTRDRVAFQALLQDIRSNGYATRSRTVRPVSQTIAVPILVQNRVVATVGLTFFSSVLTDKKAIATYLADLQELARNVSTRLQQLDNPSHDQALSNAKNSLKHKDK</sequence>
<dbReference type="InterPro" id="IPR050707">
    <property type="entry name" value="HTH_MetabolicPath_Reg"/>
</dbReference>
<keyword evidence="1" id="KW-0805">Transcription regulation</keyword>
<evidence type="ECO:0000256" key="3">
    <source>
        <dbReference type="ARBA" id="ARBA00023163"/>
    </source>
</evidence>
<feature type="domain" description="IclR-ED" evidence="6">
    <location>
        <begin position="69"/>
        <end position="254"/>
    </location>
</feature>
<dbReference type="InterPro" id="IPR014757">
    <property type="entry name" value="Tscrpt_reg_IclR_C"/>
</dbReference>
<keyword evidence="8" id="KW-1185">Reference proteome</keyword>
<dbReference type="RefSeq" id="WP_130304796.1">
    <property type="nucleotide sequence ID" value="NZ_SHKO01000003.1"/>
</dbReference>
<dbReference type="PROSITE" id="PS51078">
    <property type="entry name" value="ICLR_ED"/>
    <property type="match status" value="1"/>
</dbReference>
<dbReference type="NCBIfam" id="NF007342">
    <property type="entry name" value="PRK09834.1-4"/>
    <property type="match status" value="1"/>
</dbReference>
<evidence type="ECO:0000259" key="5">
    <source>
        <dbReference type="PROSITE" id="PS51077"/>
    </source>
</evidence>
<feature type="domain" description="HTH iclR-type" evidence="5">
    <location>
        <begin position="7"/>
        <end position="68"/>
    </location>
</feature>
<name>A0A4Q7VDP3_9BURK</name>
<comment type="caution">
    <text evidence="7">The sequence shown here is derived from an EMBL/GenBank/DDBJ whole genome shotgun (WGS) entry which is preliminary data.</text>
</comment>
<dbReference type="SMART" id="SM00346">
    <property type="entry name" value="HTH_ICLR"/>
    <property type="match status" value="1"/>
</dbReference>
<evidence type="ECO:0000259" key="6">
    <source>
        <dbReference type="PROSITE" id="PS51078"/>
    </source>
</evidence>
<dbReference type="Gene3D" id="3.30.450.40">
    <property type="match status" value="1"/>
</dbReference>
<dbReference type="Pfam" id="PF01614">
    <property type="entry name" value="IclR_C"/>
    <property type="match status" value="1"/>
</dbReference>
<evidence type="ECO:0000313" key="7">
    <source>
        <dbReference type="EMBL" id="RZT92978.1"/>
    </source>
</evidence>
<evidence type="ECO:0000256" key="4">
    <source>
        <dbReference type="SAM" id="MobiDB-lite"/>
    </source>
</evidence>
<dbReference type="SUPFAM" id="SSF46785">
    <property type="entry name" value="Winged helix' DNA-binding domain"/>
    <property type="match status" value="1"/>
</dbReference>
<dbReference type="GO" id="GO:0003700">
    <property type="term" value="F:DNA-binding transcription factor activity"/>
    <property type="evidence" value="ECO:0007669"/>
    <property type="project" value="TreeGrafter"/>
</dbReference>
<organism evidence="7 8">
    <name type="scientific">Advenella incenata</name>
    <dbReference type="NCBI Taxonomy" id="267800"/>
    <lineage>
        <taxon>Bacteria</taxon>
        <taxon>Pseudomonadati</taxon>
        <taxon>Pseudomonadota</taxon>
        <taxon>Betaproteobacteria</taxon>
        <taxon>Burkholderiales</taxon>
        <taxon>Alcaligenaceae</taxon>
    </lineage>
</organism>
<dbReference type="PANTHER" id="PTHR30136">
    <property type="entry name" value="HELIX-TURN-HELIX TRANSCRIPTIONAL REGULATOR, ICLR FAMILY"/>
    <property type="match status" value="1"/>
</dbReference>
<dbReference type="OrthoDB" id="9807558at2"/>
<dbReference type="InterPro" id="IPR036388">
    <property type="entry name" value="WH-like_DNA-bd_sf"/>
</dbReference>
<dbReference type="GO" id="GO:0003677">
    <property type="term" value="F:DNA binding"/>
    <property type="evidence" value="ECO:0007669"/>
    <property type="project" value="UniProtKB-KW"/>
</dbReference>
<dbReference type="SUPFAM" id="SSF55781">
    <property type="entry name" value="GAF domain-like"/>
    <property type="match status" value="1"/>
</dbReference>
<keyword evidence="2" id="KW-0238">DNA-binding</keyword>